<reference evidence="1 2" key="1">
    <citation type="submission" date="2018-09" db="EMBL/GenBank/DDBJ databases">
        <title>Genomic investigation of the strawberry pathogen Phytophthora fragariae indicates pathogenicity is determined by transcriptional variation in three key races.</title>
        <authorList>
            <person name="Adams T.M."/>
            <person name="Armitage A.D."/>
            <person name="Sobczyk M.K."/>
            <person name="Bates H.J."/>
            <person name="Dunwell J.M."/>
            <person name="Nellist C.F."/>
            <person name="Harrison R.J."/>
        </authorList>
    </citation>
    <scope>NUCLEOTIDE SEQUENCE [LARGE SCALE GENOMIC DNA]</scope>
    <source>
        <strain evidence="1 2">SCRP249</strain>
    </source>
</reference>
<sequence length="124" mass="13281">MKKNGVDIRLCADYRLWLLGCADDLESETYVTGARLGSGCGLFTSRPVSCEDRKNAMSGWEAPETKTACWRGATGTWEPIRTVAAAADWAKASGRRPVGDGEAHSRSCGLESRETALSGARVAL</sequence>
<evidence type="ECO:0000313" key="2">
    <source>
        <dbReference type="Proteomes" id="UP000429607"/>
    </source>
</evidence>
<name>A0A6A3J0D3_9STRA</name>
<protein>
    <submittedName>
        <fullName evidence="1">Uncharacterized protein</fullName>
    </submittedName>
</protein>
<proteinExistence type="predicted"/>
<dbReference type="AlphaFoldDB" id="A0A6A3J0D3"/>
<gene>
    <name evidence="1" type="ORF">PR001_g21948</name>
</gene>
<evidence type="ECO:0000313" key="1">
    <source>
        <dbReference type="EMBL" id="KAE8988779.1"/>
    </source>
</evidence>
<accession>A0A6A3J0D3</accession>
<dbReference type="EMBL" id="QXFV01002370">
    <property type="protein sequence ID" value="KAE8988779.1"/>
    <property type="molecule type" value="Genomic_DNA"/>
</dbReference>
<dbReference type="Proteomes" id="UP000429607">
    <property type="component" value="Unassembled WGS sequence"/>
</dbReference>
<organism evidence="1 2">
    <name type="scientific">Phytophthora rubi</name>
    <dbReference type="NCBI Taxonomy" id="129364"/>
    <lineage>
        <taxon>Eukaryota</taxon>
        <taxon>Sar</taxon>
        <taxon>Stramenopiles</taxon>
        <taxon>Oomycota</taxon>
        <taxon>Peronosporomycetes</taxon>
        <taxon>Peronosporales</taxon>
        <taxon>Peronosporaceae</taxon>
        <taxon>Phytophthora</taxon>
    </lineage>
</organism>
<comment type="caution">
    <text evidence="1">The sequence shown here is derived from an EMBL/GenBank/DDBJ whole genome shotgun (WGS) entry which is preliminary data.</text>
</comment>